<dbReference type="GO" id="GO:0030414">
    <property type="term" value="F:peptidase inhibitor activity"/>
    <property type="evidence" value="ECO:0007669"/>
    <property type="project" value="InterPro"/>
</dbReference>
<sequence length="64" mass="6932">NILICGGILCESDHQCPGFQKCCPACGSKLCSYPIFKCGDSECKPAINAFLPLTDVFMERSSLK</sequence>
<gene>
    <name evidence="2" type="ORF">CUNI_LOCUS583</name>
</gene>
<dbReference type="Proteomes" id="UP000678393">
    <property type="component" value="Unassembled WGS sequence"/>
</dbReference>
<dbReference type="Gene3D" id="4.10.75.10">
    <property type="entry name" value="Elafin-like"/>
    <property type="match status" value="1"/>
</dbReference>
<evidence type="ECO:0000313" key="3">
    <source>
        <dbReference type="Proteomes" id="UP000678393"/>
    </source>
</evidence>
<dbReference type="InterPro" id="IPR036645">
    <property type="entry name" value="Elafin-like_sf"/>
</dbReference>
<evidence type="ECO:0000259" key="1">
    <source>
        <dbReference type="Pfam" id="PF00095"/>
    </source>
</evidence>
<name>A0A8S3YHN7_9EUPU</name>
<dbReference type="AlphaFoldDB" id="A0A8S3YHN7"/>
<protein>
    <recommendedName>
        <fullName evidence="1">WAP domain-containing protein</fullName>
    </recommendedName>
</protein>
<evidence type="ECO:0000313" key="2">
    <source>
        <dbReference type="EMBL" id="CAG5115025.1"/>
    </source>
</evidence>
<dbReference type="Pfam" id="PF00095">
    <property type="entry name" value="WAP"/>
    <property type="match status" value="1"/>
</dbReference>
<feature type="non-terminal residue" evidence="2">
    <location>
        <position position="1"/>
    </location>
</feature>
<feature type="domain" description="WAP" evidence="1">
    <location>
        <begin position="5"/>
        <end position="34"/>
    </location>
</feature>
<comment type="caution">
    <text evidence="2">The sequence shown here is derived from an EMBL/GenBank/DDBJ whole genome shotgun (WGS) entry which is preliminary data.</text>
</comment>
<dbReference type="GO" id="GO:0005576">
    <property type="term" value="C:extracellular region"/>
    <property type="evidence" value="ECO:0007669"/>
    <property type="project" value="InterPro"/>
</dbReference>
<dbReference type="InterPro" id="IPR008197">
    <property type="entry name" value="WAP_dom"/>
</dbReference>
<proteinExistence type="predicted"/>
<reference evidence="2" key="1">
    <citation type="submission" date="2021-04" db="EMBL/GenBank/DDBJ databases">
        <authorList>
            <consortium name="Molecular Ecology Group"/>
        </authorList>
    </citation>
    <scope>NUCLEOTIDE SEQUENCE</scope>
</reference>
<organism evidence="2 3">
    <name type="scientific">Candidula unifasciata</name>
    <dbReference type="NCBI Taxonomy" id="100452"/>
    <lineage>
        <taxon>Eukaryota</taxon>
        <taxon>Metazoa</taxon>
        <taxon>Spiralia</taxon>
        <taxon>Lophotrochozoa</taxon>
        <taxon>Mollusca</taxon>
        <taxon>Gastropoda</taxon>
        <taxon>Heterobranchia</taxon>
        <taxon>Euthyneura</taxon>
        <taxon>Panpulmonata</taxon>
        <taxon>Eupulmonata</taxon>
        <taxon>Stylommatophora</taxon>
        <taxon>Helicina</taxon>
        <taxon>Helicoidea</taxon>
        <taxon>Geomitridae</taxon>
        <taxon>Candidula</taxon>
    </lineage>
</organism>
<dbReference type="SUPFAM" id="SSF57256">
    <property type="entry name" value="Elafin-like"/>
    <property type="match status" value="1"/>
</dbReference>
<accession>A0A8S3YHN7</accession>
<dbReference type="EMBL" id="CAJHNH020000069">
    <property type="protein sequence ID" value="CAG5115025.1"/>
    <property type="molecule type" value="Genomic_DNA"/>
</dbReference>
<keyword evidence="3" id="KW-1185">Reference proteome</keyword>